<feature type="region of interest" description="Disordered" evidence="1">
    <location>
        <begin position="130"/>
        <end position="157"/>
    </location>
</feature>
<dbReference type="OrthoDB" id="5396at2759"/>
<name>G2WXB7_VERDV</name>
<reference evidence="2 3" key="1">
    <citation type="submission" date="2008-03" db="EMBL/GenBank/DDBJ databases">
        <title>The Genome Sequence of Verticillium dahliae VdLs.17.</title>
        <authorList>
            <consortium name="The Broad Institute Genome Sequencing Platform"/>
            <person name="Ma L.-J.J."/>
            <person name="Klosterman S.J."/>
            <person name="Subbarao K."/>
            <person name="Dobinson K."/>
            <person name="Veronese P."/>
            <person name="Kang S."/>
            <person name="Gold S.E."/>
            <person name="Young S."/>
            <person name="Jaffe D."/>
            <person name="Gnerre S."/>
            <person name="Berlin A."/>
            <person name="Heiman D."/>
            <person name="Hepburn T."/>
            <person name="Sykes S."/>
            <person name="Alvarado L."/>
            <person name="Kodira C.D."/>
            <person name="Lander E."/>
            <person name="Galagan J."/>
            <person name="Nusbaum C."/>
            <person name="Birren B."/>
        </authorList>
    </citation>
    <scope>NUCLEOTIDE SEQUENCE [LARGE SCALE GENOMIC DNA]</scope>
    <source>
        <strain evidence="3">VdLs.17 / ATCC MYA-4575 / FGSC 10137</strain>
    </source>
</reference>
<dbReference type="HOGENOM" id="CLU_1679309_0_0_1"/>
<keyword evidence="3" id="KW-1185">Reference proteome</keyword>
<dbReference type="GeneID" id="20704359"/>
<evidence type="ECO:0000313" key="3">
    <source>
        <dbReference type="Proteomes" id="UP000001611"/>
    </source>
</evidence>
<dbReference type="eggNOG" id="ENOG502T5TK">
    <property type="taxonomic scope" value="Eukaryota"/>
</dbReference>
<dbReference type="AlphaFoldDB" id="G2WXB7"/>
<proteinExistence type="predicted"/>
<gene>
    <name evidence="2" type="ORF">VDAG_02896</name>
</gene>
<dbReference type="RefSeq" id="XP_009651844.1">
    <property type="nucleotide sequence ID" value="XM_009653549.1"/>
</dbReference>
<dbReference type="InParanoid" id="G2WXB7"/>
<dbReference type="Proteomes" id="UP000001611">
    <property type="component" value="Chromosome 3"/>
</dbReference>
<accession>G2WXB7</accession>
<dbReference type="PANTHER" id="PTHR34861">
    <property type="match status" value="1"/>
</dbReference>
<dbReference type="PANTHER" id="PTHR34861:SF10">
    <property type="entry name" value="CYCLASE"/>
    <property type="match status" value="1"/>
</dbReference>
<evidence type="ECO:0000256" key="1">
    <source>
        <dbReference type="SAM" id="MobiDB-lite"/>
    </source>
</evidence>
<dbReference type="EMBL" id="DS572698">
    <property type="protein sequence ID" value="EGY21372.1"/>
    <property type="molecule type" value="Genomic_DNA"/>
</dbReference>
<organism evidence="2 3">
    <name type="scientific">Verticillium dahliae (strain VdLs.17 / ATCC MYA-4575 / FGSC 10137)</name>
    <name type="common">Verticillium wilt</name>
    <dbReference type="NCBI Taxonomy" id="498257"/>
    <lineage>
        <taxon>Eukaryota</taxon>
        <taxon>Fungi</taxon>
        <taxon>Dikarya</taxon>
        <taxon>Ascomycota</taxon>
        <taxon>Pezizomycotina</taxon>
        <taxon>Sordariomycetes</taxon>
        <taxon>Hypocreomycetidae</taxon>
        <taxon>Glomerellales</taxon>
        <taxon>Plectosphaerellaceae</taxon>
        <taxon>Verticillium</taxon>
    </lineage>
</organism>
<dbReference type="KEGG" id="vda:VDAG_02896"/>
<sequence length="157" mass="17372">MHAPTYDDLPSVDKMPRRCVWGVVDKDGKKDLFGTLNHLTAATIEAAAAEVPDGVFLLRISTTDAFVNPTPEDMAKLAQIKFSGAHGIEATTRWSWDKRFAAVATDSPSRLRLCRQWDGMARLAHLTKSVSNHPKPGVGHDRSQQQCFGRDSFRSHA</sequence>
<evidence type="ECO:0000313" key="2">
    <source>
        <dbReference type="EMBL" id="EGY21372.1"/>
    </source>
</evidence>
<protein>
    <submittedName>
        <fullName evidence="2">Uncharacterized protein</fullName>
    </submittedName>
</protein>